<dbReference type="SUPFAM" id="SSF53474">
    <property type="entry name" value="alpha/beta-Hydrolases"/>
    <property type="match status" value="1"/>
</dbReference>
<evidence type="ECO:0000256" key="2">
    <source>
        <dbReference type="ARBA" id="ARBA00022729"/>
    </source>
</evidence>
<dbReference type="Gene3D" id="3.40.50.1820">
    <property type="entry name" value="alpha/beta hydrolase"/>
    <property type="match status" value="1"/>
</dbReference>
<evidence type="ECO:0000313" key="8">
    <source>
        <dbReference type="Proteomes" id="UP001479436"/>
    </source>
</evidence>
<gene>
    <name evidence="7" type="primary">dpp5_1</name>
    <name evidence="7" type="ORF">K7432_000870</name>
</gene>
<sequence>MRWPNYCCFAFATVVSALRPFTIEDLVSLDRPSAAIPSPDGHWAVLSKGRYSIEESKFYRNLELLSLVTGKVLSLTAPSTYGDREPVWLDSSNVGFISDRSNSSQLWSVSITARTEPVQITQFPTGIANIKYNADKSLLTFTSSVYEDGSMEEAARLDHEKSTKVDSALVFDELFVRHWDHFIQNKKAQIFTVGIERQRNAFNLSSRPVNIMQETQLESPVEPFGGSHDYDISPDGREIAFLAKKPGRDQAWETDTKIYVAPISGDQKPTTLTESNRGACSSPTYSPNGKYLAWLQMETPGYEADRRRIVLYDRSSDQRRYVAEDWDRSPSSLSWSKDSKILYVVAEEEGKAKTFSIHVHNERISRLSQDHYAWGLTPFRGYYGHLLMMMSSFTYPAEVFTISPRSGRIAQHTDLHKSKLQDVYMAKPEEFWFKGSYGDSVHGFIFKPIDFDPKKKYPLAFLIHGGPQGAWTDGFNFLWNPQIYASAGYVVVAINPRGSTGYGQKFTDQINKNWGGAPYRDLMMGLDYVLDEYSFIDSSRMCALGASYGGYMINWLNGHTKRFNCFVNHDGVFDTIDLYYTTEELYFPEFDFGGTPWDPKAKRVYQHWSPSKYVNKWTTPTLVIHGGKDYRIVDGAGLSTFTALQRQGIPSRLLYFPDENHWTLKPSNSIRWHHEVLGWLNKYTAVEPEGNEVTSRFQSQEESFQVWNIFQEDEVVSENEQEPAKNATAKYSWEEIDDAQPLWMM</sequence>
<proteinExistence type="inferred from homology"/>
<accession>A0ABR2X479</accession>
<feature type="domain" description="Peptidase S9 prolyl oligopeptidase catalytic" evidence="6">
    <location>
        <begin position="476"/>
        <end position="684"/>
    </location>
</feature>
<evidence type="ECO:0000256" key="4">
    <source>
        <dbReference type="ARBA" id="ARBA00032829"/>
    </source>
</evidence>
<feature type="signal peptide" evidence="5">
    <location>
        <begin position="1"/>
        <end position="17"/>
    </location>
</feature>
<dbReference type="SUPFAM" id="SSF69304">
    <property type="entry name" value="Tricorn protease N-terminal domain"/>
    <property type="match status" value="1"/>
</dbReference>
<evidence type="ECO:0000256" key="3">
    <source>
        <dbReference type="ARBA" id="ARBA00022801"/>
    </source>
</evidence>
<keyword evidence="8" id="KW-1185">Reference proteome</keyword>
<comment type="similarity">
    <text evidence="1">Belongs to the peptidase S9C family.</text>
</comment>
<evidence type="ECO:0000313" key="7">
    <source>
        <dbReference type="EMBL" id="KAK9768457.1"/>
    </source>
</evidence>
<comment type="caution">
    <text evidence="7">The sequence shown here is derived from an EMBL/GenBank/DDBJ whole genome shotgun (WGS) entry which is preliminary data.</text>
</comment>
<dbReference type="Gene3D" id="2.120.10.30">
    <property type="entry name" value="TolB, C-terminal domain"/>
    <property type="match status" value="2"/>
</dbReference>
<dbReference type="Proteomes" id="UP001479436">
    <property type="component" value="Unassembled WGS sequence"/>
</dbReference>
<organism evidence="7 8">
    <name type="scientific">Basidiobolus ranarum</name>
    <dbReference type="NCBI Taxonomy" id="34480"/>
    <lineage>
        <taxon>Eukaryota</taxon>
        <taxon>Fungi</taxon>
        <taxon>Fungi incertae sedis</taxon>
        <taxon>Zoopagomycota</taxon>
        <taxon>Entomophthoromycotina</taxon>
        <taxon>Basidiobolomycetes</taxon>
        <taxon>Basidiobolales</taxon>
        <taxon>Basidiobolaceae</taxon>
        <taxon>Basidiobolus</taxon>
    </lineage>
</organism>
<dbReference type="EMBL" id="JASJQH010000017">
    <property type="protein sequence ID" value="KAK9768457.1"/>
    <property type="molecule type" value="Genomic_DNA"/>
</dbReference>
<dbReference type="InterPro" id="IPR029058">
    <property type="entry name" value="AB_hydrolase_fold"/>
</dbReference>
<reference evidence="7 8" key="1">
    <citation type="submission" date="2023-04" db="EMBL/GenBank/DDBJ databases">
        <title>Genome of Basidiobolus ranarum AG-B5.</title>
        <authorList>
            <person name="Stajich J.E."/>
            <person name="Carter-House D."/>
            <person name="Gryganskyi A."/>
        </authorList>
    </citation>
    <scope>NUCLEOTIDE SEQUENCE [LARGE SCALE GENOMIC DNA]</scope>
    <source>
        <strain evidence="7 8">AG-B5</strain>
    </source>
</reference>
<dbReference type="InterPro" id="IPR001375">
    <property type="entry name" value="Peptidase_S9_cat"/>
</dbReference>
<dbReference type="Pfam" id="PF00326">
    <property type="entry name" value="Peptidase_S9"/>
    <property type="match status" value="1"/>
</dbReference>
<evidence type="ECO:0000256" key="5">
    <source>
        <dbReference type="SAM" id="SignalP"/>
    </source>
</evidence>
<protein>
    <recommendedName>
        <fullName evidence="4">Dipeptidyl-peptidase V</fullName>
    </recommendedName>
</protein>
<feature type="chain" id="PRO_5045752309" description="Dipeptidyl-peptidase V" evidence="5">
    <location>
        <begin position="18"/>
        <end position="745"/>
    </location>
</feature>
<evidence type="ECO:0000256" key="1">
    <source>
        <dbReference type="ARBA" id="ARBA00010040"/>
    </source>
</evidence>
<evidence type="ECO:0000259" key="6">
    <source>
        <dbReference type="Pfam" id="PF00326"/>
    </source>
</evidence>
<dbReference type="PANTHER" id="PTHR42776">
    <property type="entry name" value="SERINE PEPTIDASE S9 FAMILY MEMBER"/>
    <property type="match status" value="1"/>
</dbReference>
<keyword evidence="2 5" id="KW-0732">Signal</keyword>
<name>A0ABR2X479_9FUNG</name>
<keyword evidence="3" id="KW-0378">Hydrolase</keyword>
<dbReference type="InterPro" id="IPR011042">
    <property type="entry name" value="6-blade_b-propeller_TolB-like"/>
</dbReference>
<dbReference type="PANTHER" id="PTHR42776:SF13">
    <property type="entry name" value="DIPEPTIDYL-PEPTIDASE 5"/>
    <property type="match status" value="1"/>
</dbReference>